<dbReference type="KEGG" id="dog:HP555_09820"/>
<name>A0A7T6AQT4_9BACT</name>
<protein>
    <submittedName>
        <fullName evidence="2">Alpha/beta hydrolase</fullName>
    </submittedName>
</protein>
<accession>A0A7T6AQT4</accession>
<dbReference type="InterPro" id="IPR029058">
    <property type="entry name" value="AB_hydrolase_fold"/>
</dbReference>
<dbReference type="InterPro" id="IPR022742">
    <property type="entry name" value="Hydrolase_4"/>
</dbReference>
<dbReference type="Pfam" id="PF12146">
    <property type="entry name" value="Hydrolase_4"/>
    <property type="match status" value="1"/>
</dbReference>
<dbReference type="PANTHER" id="PTHR12277:SF81">
    <property type="entry name" value="PROTEIN ABHD13"/>
    <property type="match status" value="1"/>
</dbReference>
<keyword evidence="2" id="KW-0378">Hydrolase</keyword>
<evidence type="ECO:0000313" key="3">
    <source>
        <dbReference type="Proteomes" id="UP000596092"/>
    </source>
</evidence>
<gene>
    <name evidence="2" type="ORF">HP555_09820</name>
</gene>
<feature type="domain" description="Serine aminopeptidase S33" evidence="1">
    <location>
        <begin position="50"/>
        <end position="156"/>
    </location>
</feature>
<dbReference type="EMBL" id="CP054140">
    <property type="protein sequence ID" value="QQG66143.1"/>
    <property type="molecule type" value="Genomic_DNA"/>
</dbReference>
<dbReference type="Proteomes" id="UP000596092">
    <property type="component" value="Chromosome"/>
</dbReference>
<dbReference type="AlphaFoldDB" id="A0A7T6AQT4"/>
<dbReference type="PANTHER" id="PTHR12277">
    <property type="entry name" value="ALPHA/BETA HYDROLASE DOMAIN-CONTAINING PROTEIN"/>
    <property type="match status" value="1"/>
</dbReference>
<keyword evidence="3" id="KW-1185">Reference proteome</keyword>
<dbReference type="GO" id="GO:0016787">
    <property type="term" value="F:hydrolase activity"/>
    <property type="evidence" value="ECO:0007669"/>
    <property type="project" value="UniProtKB-KW"/>
</dbReference>
<dbReference type="Gene3D" id="3.40.50.1820">
    <property type="entry name" value="alpha/beta hydrolase"/>
    <property type="match status" value="2"/>
</dbReference>
<reference evidence="2 3" key="1">
    <citation type="submission" date="2020-05" db="EMBL/GenBank/DDBJ databases">
        <title>Complete genome of Desulfobulbus oligotrophicus.</title>
        <authorList>
            <person name="Podar M."/>
        </authorList>
    </citation>
    <scope>NUCLEOTIDE SEQUENCE [LARGE SCALE GENOMIC DNA]</scope>
    <source>
        <strain evidence="2 3">Prop6</strain>
    </source>
</reference>
<dbReference type="SUPFAM" id="SSF53474">
    <property type="entry name" value="alpha/beta-Hydrolases"/>
    <property type="match status" value="1"/>
</dbReference>
<organism evidence="2 3">
    <name type="scientific">Desulfobulbus oligotrophicus</name>
    <dbReference type="NCBI Taxonomy" id="1909699"/>
    <lineage>
        <taxon>Bacteria</taxon>
        <taxon>Pseudomonadati</taxon>
        <taxon>Thermodesulfobacteriota</taxon>
        <taxon>Desulfobulbia</taxon>
        <taxon>Desulfobulbales</taxon>
        <taxon>Desulfobulbaceae</taxon>
        <taxon>Desulfobulbus</taxon>
    </lineage>
</organism>
<proteinExistence type="predicted"/>
<evidence type="ECO:0000259" key="1">
    <source>
        <dbReference type="Pfam" id="PF12146"/>
    </source>
</evidence>
<evidence type="ECO:0000313" key="2">
    <source>
        <dbReference type="EMBL" id="QQG66143.1"/>
    </source>
</evidence>
<sequence length="280" mass="31183">MDRPEITNVLFHPVQVARNTPPQGAVDIDVSVAEDVTIACRLYSADPTAPTIVFFHGNGEIIPDYDTIGPMYVRERLNFLVTEYRGYGWSTGMPLTSTLLPDSNTVFLSLRQWLSDHAYTGPLFVMGRSLGSACAIDVAVNHSELVDGLIIESGFAKTLPLAVVLGVDLAQLGISEEQTFNNSAKIATFTKPTYILHGQYDQLIQLWQAETLHAQCDAKQKELQVVPRADHNSIIAVAGPLYFQEIRKFIEKATGTAPDWRELRRQFKARQKQAAENHDR</sequence>